<dbReference type="Gene3D" id="2.170.130.10">
    <property type="entry name" value="TonB-dependent receptor, plug domain"/>
    <property type="match status" value="1"/>
</dbReference>
<keyword evidence="1" id="KW-0472">Membrane</keyword>
<keyword evidence="1" id="KW-0998">Cell outer membrane</keyword>
<evidence type="ECO:0000259" key="3">
    <source>
        <dbReference type="Pfam" id="PF07715"/>
    </source>
</evidence>
<dbReference type="InterPro" id="IPR012910">
    <property type="entry name" value="Plug_dom"/>
</dbReference>
<accession>A0A6J4GG24</accession>
<dbReference type="InterPro" id="IPR039426">
    <property type="entry name" value="TonB-dep_rcpt-like"/>
</dbReference>
<feature type="chain" id="PRO_5026933579" description="TonB-dependent receptor plug domain-containing protein" evidence="2">
    <location>
        <begin position="22"/>
        <end position="135"/>
    </location>
</feature>
<sequence length="135" mass="14901">MKNIKFISLAFSMLICFVAKAQEKTISKDHVEKKPTEIETKPFTKTKDTIPAVKIPSNLVQNKTSTTRIVCAKSISNVDEPLYILDGTLISANKFSKVNPNDIESIKVLKGIEATSIYGSNAMNGVIIITLKEKE</sequence>
<keyword evidence="1" id="KW-0813">Transport</keyword>
<feature type="signal peptide" evidence="2">
    <location>
        <begin position="1"/>
        <end position="21"/>
    </location>
</feature>
<dbReference type="EMBL" id="CADCSU010000083">
    <property type="protein sequence ID" value="CAA9198151.1"/>
    <property type="molecule type" value="Genomic_DNA"/>
</dbReference>
<evidence type="ECO:0000256" key="1">
    <source>
        <dbReference type="PROSITE-ProRule" id="PRU01360"/>
    </source>
</evidence>
<dbReference type="SUPFAM" id="SSF56935">
    <property type="entry name" value="Porins"/>
    <property type="match status" value="1"/>
</dbReference>
<comment type="subcellular location">
    <subcellularLocation>
        <location evidence="1">Cell outer membrane</location>
        <topology evidence="1">Multi-pass membrane protein</topology>
    </subcellularLocation>
</comment>
<dbReference type="Proteomes" id="UP000479938">
    <property type="component" value="Unassembled WGS sequence"/>
</dbReference>
<evidence type="ECO:0000313" key="4">
    <source>
        <dbReference type="EMBL" id="CAA9198151.1"/>
    </source>
</evidence>
<reference evidence="4 5" key="1">
    <citation type="submission" date="2020-02" db="EMBL/GenBank/DDBJ databases">
        <authorList>
            <person name="Criscuolo A."/>
        </authorList>
    </citation>
    <scope>NUCLEOTIDE SEQUENCE [LARGE SCALE GENOMIC DNA]</scope>
    <source>
        <strain evidence="4">CIP105534</strain>
    </source>
</reference>
<proteinExistence type="inferred from homology"/>
<keyword evidence="1" id="KW-1134">Transmembrane beta strand</keyword>
<organism evidence="4 5">
    <name type="scientific">Flavobacterium bizetiae</name>
    <dbReference type="NCBI Taxonomy" id="2704140"/>
    <lineage>
        <taxon>Bacteria</taxon>
        <taxon>Pseudomonadati</taxon>
        <taxon>Bacteroidota</taxon>
        <taxon>Flavobacteriia</taxon>
        <taxon>Flavobacteriales</taxon>
        <taxon>Flavobacteriaceae</taxon>
        <taxon>Flavobacterium</taxon>
    </lineage>
</organism>
<dbReference type="GO" id="GO:0009279">
    <property type="term" value="C:cell outer membrane"/>
    <property type="evidence" value="ECO:0007669"/>
    <property type="project" value="UniProtKB-SubCell"/>
</dbReference>
<dbReference type="RefSeq" id="WP_173970610.1">
    <property type="nucleotide sequence ID" value="NZ_CADCSU010000083.1"/>
</dbReference>
<keyword evidence="1" id="KW-0812">Transmembrane</keyword>
<comment type="similarity">
    <text evidence="1">Belongs to the TonB-dependent receptor family.</text>
</comment>
<dbReference type="InterPro" id="IPR037066">
    <property type="entry name" value="Plug_dom_sf"/>
</dbReference>
<name>A0A6J4GG24_9FLAO</name>
<evidence type="ECO:0000313" key="5">
    <source>
        <dbReference type="Proteomes" id="UP000479938"/>
    </source>
</evidence>
<keyword evidence="2" id="KW-0732">Signal</keyword>
<evidence type="ECO:0000256" key="2">
    <source>
        <dbReference type="SAM" id="SignalP"/>
    </source>
</evidence>
<gene>
    <name evidence="4" type="ORF">FLA105534_01970</name>
</gene>
<feature type="domain" description="TonB-dependent receptor plug" evidence="3">
    <location>
        <begin position="77"/>
        <end position="126"/>
    </location>
</feature>
<dbReference type="AlphaFoldDB" id="A0A6J4GG24"/>
<dbReference type="PROSITE" id="PS52016">
    <property type="entry name" value="TONB_DEPENDENT_REC_3"/>
    <property type="match status" value="1"/>
</dbReference>
<protein>
    <recommendedName>
        <fullName evidence="3">TonB-dependent receptor plug domain-containing protein</fullName>
    </recommendedName>
</protein>
<dbReference type="Pfam" id="PF07715">
    <property type="entry name" value="Plug"/>
    <property type="match status" value="1"/>
</dbReference>
<keyword evidence="5" id="KW-1185">Reference proteome</keyword>